<keyword evidence="8" id="KW-0963">Cytoplasm</keyword>
<feature type="active site" description="Proton donor" evidence="8">
    <location>
        <position position="40"/>
    </location>
</feature>
<keyword evidence="4 8" id="KW-0566">Pantothenate biosynthesis</keyword>
<feature type="binding site" evidence="8">
    <location>
        <begin position="189"/>
        <end position="192"/>
    </location>
    <ligand>
        <name>ATP</name>
        <dbReference type="ChEBI" id="CHEBI:30616"/>
    </ligand>
</feature>
<comment type="caution">
    <text evidence="9">The sequence shown here is derived from an EMBL/GenBank/DDBJ whole genome shotgun (WGS) entry which is preliminary data.</text>
</comment>
<comment type="function">
    <text evidence="8">Catalyzes the condensation of pantoate with beta-alanine in an ATP-dependent reaction via a pantoyl-adenylate intermediate.</text>
</comment>
<dbReference type="PANTHER" id="PTHR21299">
    <property type="entry name" value="CYTIDYLATE KINASE/PANTOATE-BETA-ALANINE LIGASE"/>
    <property type="match status" value="1"/>
</dbReference>
<feature type="binding site" evidence="8">
    <location>
        <position position="64"/>
    </location>
    <ligand>
        <name>(R)-pantoate</name>
        <dbReference type="ChEBI" id="CHEBI:15980"/>
    </ligand>
</feature>
<dbReference type="Pfam" id="PF02569">
    <property type="entry name" value="Pantoate_ligase"/>
    <property type="match status" value="1"/>
</dbReference>
<dbReference type="NCBIfam" id="TIGR00125">
    <property type="entry name" value="cyt_tran_rel"/>
    <property type="match status" value="1"/>
</dbReference>
<dbReference type="InterPro" id="IPR004821">
    <property type="entry name" value="Cyt_trans-like"/>
</dbReference>
<feature type="binding site" evidence="8">
    <location>
        <begin position="152"/>
        <end position="155"/>
    </location>
    <ligand>
        <name>ATP</name>
        <dbReference type="ChEBI" id="CHEBI:30616"/>
    </ligand>
</feature>
<reference evidence="9 10" key="1">
    <citation type="submission" date="2024-02" db="EMBL/GenBank/DDBJ databases">
        <title>Marinospirillum sp. MEB 164 isolated from Lonar lake sediment.</title>
        <authorList>
            <person name="Joshi A."/>
            <person name="Thite S."/>
        </authorList>
    </citation>
    <scope>NUCLEOTIDE SEQUENCE [LARGE SCALE GENOMIC DNA]</scope>
    <source>
        <strain evidence="9 10">MEB164</strain>
    </source>
</reference>
<keyword evidence="10" id="KW-1185">Reference proteome</keyword>
<evidence type="ECO:0000256" key="5">
    <source>
        <dbReference type="ARBA" id="ARBA00022741"/>
    </source>
</evidence>
<comment type="miscellaneous">
    <text evidence="8">The reaction proceeds by a bi uni uni bi ping pong mechanism.</text>
</comment>
<feature type="binding site" evidence="8">
    <location>
        <begin position="33"/>
        <end position="40"/>
    </location>
    <ligand>
        <name>ATP</name>
        <dbReference type="ChEBI" id="CHEBI:30616"/>
    </ligand>
</feature>
<feature type="binding site" evidence="8">
    <location>
        <position position="158"/>
    </location>
    <ligand>
        <name>(R)-pantoate</name>
        <dbReference type="ChEBI" id="CHEBI:15980"/>
    </ligand>
</feature>
<keyword evidence="5 8" id="KW-0547">Nucleotide-binding</keyword>
<gene>
    <name evidence="8 9" type="primary">panC</name>
    <name evidence="9" type="ORF">V6U78_11760</name>
</gene>
<comment type="caution">
    <text evidence="8">Lacks conserved residue(s) required for the propagation of feature annotation.</text>
</comment>
<comment type="subcellular location">
    <subcellularLocation>
        <location evidence="8">Cytoplasm</location>
    </subcellularLocation>
</comment>
<comment type="similarity">
    <text evidence="2 8">Belongs to the pantothenate synthetase family.</text>
</comment>
<evidence type="ECO:0000256" key="4">
    <source>
        <dbReference type="ARBA" id="ARBA00022655"/>
    </source>
</evidence>
<dbReference type="Gene3D" id="3.40.50.620">
    <property type="entry name" value="HUPs"/>
    <property type="match status" value="1"/>
</dbReference>
<evidence type="ECO:0000256" key="8">
    <source>
        <dbReference type="HAMAP-Rule" id="MF_00158"/>
    </source>
</evidence>
<dbReference type="PANTHER" id="PTHR21299:SF1">
    <property type="entry name" value="PANTOATE--BETA-ALANINE LIGASE"/>
    <property type="match status" value="1"/>
</dbReference>
<organism evidence="9 10">
    <name type="scientific">Marinospirillum alkalitolerans</name>
    <dbReference type="NCBI Taxonomy" id="3123374"/>
    <lineage>
        <taxon>Bacteria</taxon>
        <taxon>Pseudomonadati</taxon>
        <taxon>Pseudomonadota</taxon>
        <taxon>Gammaproteobacteria</taxon>
        <taxon>Oceanospirillales</taxon>
        <taxon>Oceanospirillaceae</taxon>
        <taxon>Marinospirillum</taxon>
    </lineage>
</organism>
<dbReference type="Proteomes" id="UP001621714">
    <property type="component" value="Unassembled WGS sequence"/>
</dbReference>
<keyword evidence="3 8" id="KW-0436">Ligase</keyword>
<dbReference type="GO" id="GO:0004592">
    <property type="term" value="F:pantoate-beta-alanine ligase activity"/>
    <property type="evidence" value="ECO:0007669"/>
    <property type="project" value="UniProtKB-EC"/>
</dbReference>
<protein>
    <recommendedName>
        <fullName evidence="8">Pantothenate synthetase</fullName>
        <shortName evidence="8">PS</shortName>
        <ecNumber evidence="8">6.3.2.1</ecNumber>
    </recommendedName>
    <alternativeName>
        <fullName evidence="8">Pantoate--beta-alanine ligase</fullName>
    </alternativeName>
    <alternativeName>
        <fullName evidence="8">Pantoate-activating enzyme</fullName>
    </alternativeName>
</protein>
<proteinExistence type="inferred from homology"/>
<accession>A0ABW8Q276</accession>
<evidence type="ECO:0000313" key="10">
    <source>
        <dbReference type="Proteomes" id="UP001621714"/>
    </source>
</evidence>
<evidence type="ECO:0000256" key="6">
    <source>
        <dbReference type="ARBA" id="ARBA00022840"/>
    </source>
</evidence>
<dbReference type="CDD" id="cd00560">
    <property type="entry name" value="PanC"/>
    <property type="match status" value="1"/>
</dbReference>
<comment type="subunit">
    <text evidence="8">Homodimer.</text>
</comment>
<dbReference type="InterPro" id="IPR003721">
    <property type="entry name" value="Pantoate_ligase"/>
</dbReference>
<evidence type="ECO:0000256" key="3">
    <source>
        <dbReference type="ARBA" id="ARBA00022598"/>
    </source>
</evidence>
<dbReference type="EC" id="6.3.2.1" evidence="8"/>
<feature type="binding site" evidence="8">
    <location>
        <position position="64"/>
    </location>
    <ligand>
        <name>beta-alanine</name>
        <dbReference type="ChEBI" id="CHEBI:57966"/>
    </ligand>
</feature>
<comment type="catalytic activity">
    <reaction evidence="7 8">
        <text>(R)-pantoate + beta-alanine + ATP = (R)-pantothenate + AMP + diphosphate + H(+)</text>
        <dbReference type="Rhea" id="RHEA:10912"/>
        <dbReference type="ChEBI" id="CHEBI:15378"/>
        <dbReference type="ChEBI" id="CHEBI:15980"/>
        <dbReference type="ChEBI" id="CHEBI:29032"/>
        <dbReference type="ChEBI" id="CHEBI:30616"/>
        <dbReference type="ChEBI" id="CHEBI:33019"/>
        <dbReference type="ChEBI" id="CHEBI:57966"/>
        <dbReference type="ChEBI" id="CHEBI:456215"/>
        <dbReference type="EC" id="6.3.2.1"/>
    </reaction>
</comment>
<dbReference type="InterPro" id="IPR042176">
    <property type="entry name" value="Pantoate_ligase_C"/>
</dbReference>
<name>A0ABW8Q276_9GAMM</name>
<sequence>MSQLTTLTTLASLRAELRQLRQQGQTIALVPTMGNLHAGHLRLVEEAKRHADKVIATIFVNPLQFGPDEDFASYPRTLADDQAQLASVGCDFLFAPSVDEVYPHGQQQLTKVCVPQVSEGLCSAKRPGHFDGVATVVTKLFNMVQPDIACFGQKDYQQLAVIRKLTEDLSFPIQIIGVPTCRSAEGLALSSRNAYLTEKERERAPKLYATLQAIALKLQEGKLNYHELTYQARAKLAELGFSPEYVEIRALDLSPALATTQEWVILAAARMGKARLIDNLIVKKHQA</sequence>
<dbReference type="NCBIfam" id="TIGR00018">
    <property type="entry name" value="panC"/>
    <property type="match status" value="1"/>
</dbReference>
<evidence type="ECO:0000256" key="2">
    <source>
        <dbReference type="ARBA" id="ARBA00009256"/>
    </source>
</evidence>
<dbReference type="SUPFAM" id="SSF52374">
    <property type="entry name" value="Nucleotidylyl transferase"/>
    <property type="match status" value="1"/>
</dbReference>
<dbReference type="HAMAP" id="MF_00158">
    <property type="entry name" value="PanC"/>
    <property type="match status" value="1"/>
</dbReference>
<keyword evidence="6 8" id="KW-0067">ATP-binding</keyword>
<evidence type="ECO:0000256" key="1">
    <source>
        <dbReference type="ARBA" id="ARBA00004990"/>
    </source>
</evidence>
<evidence type="ECO:0000256" key="7">
    <source>
        <dbReference type="ARBA" id="ARBA00048258"/>
    </source>
</evidence>
<dbReference type="InterPro" id="IPR014729">
    <property type="entry name" value="Rossmann-like_a/b/a_fold"/>
</dbReference>
<dbReference type="Gene3D" id="3.30.1300.10">
    <property type="entry name" value="Pantoate-beta-alanine ligase, C-terminal domain"/>
    <property type="match status" value="1"/>
</dbReference>
<dbReference type="EMBL" id="JBANFI010000008">
    <property type="protein sequence ID" value="MFK7161712.1"/>
    <property type="molecule type" value="Genomic_DNA"/>
</dbReference>
<comment type="pathway">
    <text evidence="1 8">Cofactor biosynthesis; (R)-pantothenate biosynthesis; (R)-pantothenate from (R)-pantoate and beta-alanine: step 1/1.</text>
</comment>
<evidence type="ECO:0000313" key="9">
    <source>
        <dbReference type="EMBL" id="MFK7161712.1"/>
    </source>
</evidence>